<evidence type="ECO:0000256" key="4">
    <source>
        <dbReference type="SAM" id="Phobius"/>
    </source>
</evidence>
<dbReference type="Gramene" id="EFJ25963">
    <property type="protein sequence ID" value="EFJ25963"/>
    <property type="gene ID" value="SELMODRAFT_413320"/>
</dbReference>
<evidence type="ECO:0000313" key="6">
    <source>
        <dbReference type="Proteomes" id="UP000001514"/>
    </source>
</evidence>
<dbReference type="InParanoid" id="D8RP30"/>
<name>D8RP30_SELML</name>
<keyword evidence="6" id="KW-1185">Reference proteome</keyword>
<dbReference type="SUPFAM" id="SSF48403">
    <property type="entry name" value="Ankyrin repeat"/>
    <property type="match status" value="1"/>
</dbReference>
<accession>D8RP30</accession>
<keyword evidence="4" id="KW-0812">Transmembrane</keyword>
<feature type="transmembrane region" description="Helical" evidence="4">
    <location>
        <begin position="612"/>
        <end position="632"/>
    </location>
</feature>
<sequence>MSSDGLIKDLEGAFRVIKNEERLARRIRELTSGQCVDLSKLKTEEGEDQPVLHLACESGNPVAVSVLLKKFDARLDIMTKAGTTQDTAFHRAAVGGSAKVLQILMDELRLRDPSSAKLNVADVGNRYNRTPLHLALEAGQLETARYLIGAPVNVHAEDNYGFKMLHFAAKSGRVAALEEVVRATRVDVNVTNNVNITPLHWAARQGNVDAVDWLLQHGADLTVADHVQGWLPLHYATQRLQIDVVELLLCKAGTNPFATGKDGKTVLDMVRMIDKSEKKRQLKMLLEKMQVLKNIFLSEHMIQYVARYGSNSTNSWLENELTAPYLRETGRNLVKKVRLLECAAESDNVEAVQHLVHLIRILLVETDKGEFLDQLNCALQHALQHGNLDFAKALALELLDEEKVHLGDWVSDLKKKLLERMTVPLKQLWRDFQLSQESDKHSGRLWGWGKNRYHCEEKNLPGQLPFAFILAWIRTMPEKSVVEATAEFIEHQNLWDHIGFSSNVDNTKKNALHWAVLLVKPAVVDELLKIKVCEAEAVAGDENDKTPHELAVVAHRLFTLAADRADAKDEKLKLVAMAKNLENIKIKMQVESQPVKDLNDLLHRDRTLSVEALNAILVGSALLAGITFQGVLQQPTTNNRTGLNIFAAFNSLSFFFGMASAVIGATGVLPKRDEYIGHLLKDLRSKLTLAAGLLIISIAFVLVAFASAGFGTIHPSFRYAILVTTGIGGTLCLYMLAAFMRRIYLLWGLTEGDKESSMQKLAKKVGFRPARDHKSTTGPLNLAPPPLRISLISSVEISVHLRDHRLELHRLVESSRVAAAFHGSQSSPTKSGKRAAAMIHHRNLESIDHSLIGEMSTCSSYQRQQHLRYVARELLAARGEVSSRTGKLRQLRLTGSALSNCMELVQLLLDGRQDLPGEQNRWQTVPHHTLWTRIAYPEAYPDLSKVALEENQLSGWTPEEIVPRTSSAT</sequence>
<keyword evidence="2 3" id="KW-0040">ANK repeat</keyword>
<dbReference type="Pfam" id="PF12796">
    <property type="entry name" value="Ank_2"/>
    <property type="match status" value="1"/>
</dbReference>
<keyword evidence="4" id="KW-1133">Transmembrane helix</keyword>
<dbReference type="Pfam" id="PF00023">
    <property type="entry name" value="Ank"/>
    <property type="match status" value="1"/>
</dbReference>
<dbReference type="InterPro" id="IPR002110">
    <property type="entry name" value="Ankyrin_rpt"/>
</dbReference>
<dbReference type="InterPro" id="IPR036770">
    <property type="entry name" value="Ankyrin_rpt-contain_sf"/>
</dbReference>
<keyword evidence="4" id="KW-0472">Membrane</keyword>
<organism evidence="6">
    <name type="scientific">Selaginella moellendorffii</name>
    <name type="common">Spikemoss</name>
    <dbReference type="NCBI Taxonomy" id="88036"/>
    <lineage>
        <taxon>Eukaryota</taxon>
        <taxon>Viridiplantae</taxon>
        <taxon>Streptophyta</taxon>
        <taxon>Embryophyta</taxon>
        <taxon>Tracheophyta</taxon>
        <taxon>Lycopodiopsida</taxon>
        <taxon>Selaginellales</taxon>
        <taxon>Selaginellaceae</taxon>
        <taxon>Selaginella</taxon>
    </lineage>
</organism>
<evidence type="ECO:0000256" key="3">
    <source>
        <dbReference type="PROSITE-ProRule" id="PRU00023"/>
    </source>
</evidence>
<dbReference type="PROSITE" id="PS50297">
    <property type="entry name" value="ANK_REP_REGION"/>
    <property type="match status" value="2"/>
</dbReference>
<dbReference type="PANTHER" id="PTHR24198">
    <property type="entry name" value="ANKYRIN REPEAT AND PROTEIN KINASE DOMAIN-CONTAINING PROTEIN"/>
    <property type="match status" value="1"/>
</dbReference>
<dbReference type="OMA" id="LAWIRTM"/>
<dbReference type="AlphaFoldDB" id="D8RP30"/>
<gene>
    <name evidence="5" type="ORF">SELMODRAFT_413320</name>
</gene>
<feature type="transmembrane region" description="Helical" evidence="4">
    <location>
        <begin position="719"/>
        <end position="739"/>
    </location>
</feature>
<dbReference type="Proteomes" id="UP000001514">
    <property type="component" value="Unassembled WGS sequence"/>
</dbReference>
<feature type="transmembrane region" description="Helical" evidence="4">
    <location>
        <begin position="644"/>
        <end position="669"/>
    </location>
</feature>
<reference evidence="5 6" key="1">
    <citation type="journal article" date="2011" name="Science">
        <title>The Selaginella genome identifies genetic changes associated with the evolution of vascular plants.</title>
        <authorList>
            <person name="Banks J.A."/>
            <person name="Nishiyama T."/>
            <person name="Hasebe M."/>
            <person name="Bowman J.L."/>
            <person name="Gribskov M."/>
            <person name="dePamphilis C."/>
            <person name="Albert V.A."/>
            <person name="Aono N."/>
            <person name="Aoyama T."/>
            <person name="Ambrose B.A."/>
            <person name="Ashton N.W."/>
            <person name="Axtell M.J."/>
            <person name="Barker E."/>
            <person name="Barker M.S."/>
            <person name="Bennetzen J.L."/>
            <person name="Bonawitz N.D."/>
            <person name="Chapple C."/>
            <person name="Cheng C."/>
            <person name="Correa L.G."/>
            <person name="Dacre M."/>
            <person name="DeBarry J."/>
            <person name="Dreyer I."/>
            <person name="Elias M."/>
            <person name="Engstrom E.M."/>
            <person name="Estelle M."/>
            <person name="Feng L."/>
            <person name="Finet C."/>
            <person name="Floyd S.K."/>
            <person name="Frommer W.B."/>
            <person name="Fujita T."/>
            <person name="Gramzow L."/>
            <person name="Gutensohn M."/>
            <person name="Harholt J."/>
            <person name="Hattori M."/>
            <person name="Heyl A."/>
            <person name="Hirai T."/>
            <person name="Hiwatashi Y."/>
            <person name="Ishikawa M."/>
            <person name="Iwata M."/>
            <person name="Karol K.G."/>
            <person name="Koehler B."/>
            <person name="Kolukisaoglu U."/>
            <person name="Kubo M."/>
            <person name="Kurata T."/>
            <person name="Lalonde S."/>
            <person name="Li K."/>
            <person name="Li Y."/>
            <person name="Litt A."/>
            <person name="Lyons E."/>
            <person name="Manning G."/>
            <person name="Maruyama T."/>
            <person name="Michael T.P."/>
            <person name="Mikami K."/>
            <person name="Miyazaki S."/>
            <person name="Morinaga S."/>
            <person name="Murata T."/>
            <person name="Mueller-Roeber B."/>
            <person name="Nelson D.R."/>
            <person name="Obara M."/>
            <person name="Oguri Y."/>
            <person name="Olmstead R.G."/>
            <person name="Onodera N."/>
            <person name="Petersen B.L."/>
            <person name="Pils B."/>
            <person name="Prigge M."/>
            <person name="Rensing S.A."/>
            <person name="Riano-Pachon D.M."/>
            <person name="Roberts A.W."/>
            <person name="Sato Y."/>
            <person name="Scheller H.V."/>
            <person name="Schulz B."/>
            <person name="Schulz C."/>
            <person name="Shakirov E.V."/>
            <person name="Shibagaki N."/>
            <person name="Shinohara N."/>
            <person name="Shippen D.E."/>
            <person name="Soerensen I."/>
            <person name="Sotooka R."/>
            <person name="Sugimoto N."/>
            <person name="Sugita M."/>
            <person name="Sumikawa N."/>
            <person name="Tanurdzic M."/>
            <person name="Theissen G."/>
            <person name="Ulvskov P."/>
            <person name="Wakazuki S."/>
            <person name="Weng J.K."/>
            <person name="Willats W.W."/>
            <person name="Wipf D."/>
            <person name="Wolf P.G."/>
            <person name="Yang L."/>
            <person name="Zimmer A.D."/>
            <person name="Zhu Q."/>
            <person name="Mitros T."/>
            <person name="Hellsten U."/>
            <person name="Loque D."/>
            <person name="Otillar R."/>
            <person name="Salamov A."/>
            <person name="Schmutz J."/>
            <person name="Shapiro H."/>
            <person name="Lindquist E."/>
            <person name="Lucas S."/>
            <person name="Rokhsar D."/>
            <person name="Grigoriev I.V."/>
        </authorList>
    </citation>
    <scope>NUCLEOTIDE SEQUENCE [LARGE SCALE GENOMIC DNA]</scope>
</reference>
<keyword evidence="1" id="KW-0677">Repeat</keyword>
<evidence type="ECO:0000256" key="1">
    <source>
        <dbReference type="ARBA" id="ARBA00022737"/>
    </source>
</evidence>
<dbReference type="eggNOG" id="KOG4177">
    <property type="taxonomic scope" value="Eukaryota"/>
</dbReference>
<protein>
    <submittedName>
        <fullName evidence="5">Uncharacterized protein</fullName>
    </submittedName>
</protein>
<evidence type="ECO:0000256" key="2">
    <source>
        <dbReference type="ARBA" id="ARBA00023043"/>
    </source>
</evidence>
<dbReference type="STRING" id="88036.D8RP30"/>
<dbReference type="KEGG" id="smo:SELMODRAFT_413320"/>
<evidence type="ECO:0000313" key="5">
    <source>
        <dbReference type="EMBL" id="EFJ25963.1"/>
    </source>
</evidence>
<feature type="transmembrane region" description="Helical" evidence="4">
    <location>
        <begin position="689"/>
        <end position="713"/>
    </location>
</feature>
<dbReference type="SMART" id="SM00248">
    <property type="entry name" value="ANK"/>
    <property type="match status" value="7"/>
</dbReference>
<dbReference type="EMBL" id="GL377585">
    <property type="protein sequence ID" value="EFJ25963.1"/>
    <property type="molecule type" value="Genomic_DNA"/>
</dbReference>
<dbReference type="HOGENOM" id="CLU_305980_0_0_1"/>
<proteinExistence type="predicted"/>
<dbReference type="Gene3D" id="1.25.40.20">
    <property type="entry name" value="Ankyrin repeat-containing domain"/>
    <property type="match status" value="2"/>
</dbReference>
<feature type="repeat" description="ANK" evidence="3">
    <location>
        <begin position="194"/>
        <end position="226"/>
    </location>
</feature>
<dbReference type="PROSITE" id="PS50088">
    <property type="entry name" value="ANK_REPEAT"/>
    <property type="match status" value="2"/>
</dbReference>
<feature type="repeat" description="ANK" evidence="3">
    <location>
        <begin position="127"/>
        <end position="159"/>
    </location>
</feature>
<dbReference type="PANTHER" id="PTHR24198:SF165">
    <property type="entry name" value="ANKYRIN REPEAT-CONTAINING PROTEIN-RELATED"/>
    <property type="match status" value="1"/>
</dbReference>